<protein>
    <recommendedName>
        <fullName evidence="1">CCDC22 coiled-coil domain-containing protein</fullName>
    </recommendedName>
</protein>
<evidence type="ECO:0000313" key="3">
    <source>
        <dbReference type="Proteomes" id="UP001516400"/>
    </source>
</evidence>
<dbReference type="InterPro" id="IPR048348">
    <property type="entry name" value="CCDC22_CC"/>
</dbReference>
<accession>A0ABD2NC10</accession>
<dbReference type="Proteomes" id="UP001516400">
    <property type="component" value="Unassembled WGS sequence"/>
</dbReference>
<dbReference type="EMBL" id="JABFTP020000091">
    <property type="protein sequence ID" value="KAL3276291.1"/>
    <property type="molecule type" value="Genomic_DNA"/>
</dbReference>
<evidence type="ECO:0000259" key="1">
    <source>
        <dbReference type="Pfam" id="PF05667"/>
    </source>
</evidence>
<proteinExistence type="predicted"/>
<organism evidence="2 3">
    <name type="scientific">Cryptolaemus montrouzieri</name>
    <dbReference type="NCBI Taxonomy" id="559131"/>
    <lineage>
        <taxon>Eukaryota</taxon>
        <taxon>Metazoa</taxon>
        <taxon>Ecdysozoa</taxon>
        <taxon>Arthropoda</taxon>
        <taxon>Hexapoda</taxon>
        <taxon>Insecta</taxon>
        <taxon>Pterygota</taxon>
        <taxon>Neoptera</taxon>
        <taxon>Endopterygota</taxon>
        <taxon>Coleoptera</taxon>
        <taxon>Polyphaga</taxon>
        <taxon>Cucujiformia</taxon>
        <taxon>Coccinelloidea</taxon>
        <taxon>Coccinellidae</taxon>
        <taxon>Scymninae</taxon>
        <taxon>Scymnini</taxon>
        <taxon>Cryptolaemus</taxon>
    </lineage>
</organism>
<dbReference type="Pfam" id="PF05667">
    <property type="entry name" value="CCDC22_CC"/>
    <property type="match status" value="1"/>
</dbReference>
<feature type="domain" description="CCDC22 coiled-coil" evidence="1">
    <location>
        <begin position="8"/>
        <end position="113"/>
    </location>
</feature>
<dbReference type="AlphaFoldDB" id="A0ABD2NC10"/>
<name>A0ABD2NC10_9CUCU</name>
<comment type="caution">
    <text evidence="2">The sequence shown here is derived from an EMBL/GenBank/DDBJ whole genome shotgun (WGS) entry which is preliminary data.</text>
</comment>
<keyword evidence="3" id="KW-1185">Reference proteome</keyword>
<reference evidence="2 3" key="1">
    <citation type="journal article" date="2021" name="BMC Biol.">
        <title>Horizontally acquired antibacterial genes associated with adaptive radiation of ladybird beetles.</title>
        <authorList>
            <person name="Li H.S."/>
            <person name="Tang X.F."/>
            <person name="Huang Y.H."/>
            <person name="Xu Z.Y."/>
            <person name="Chen M.L."/>
            <person name="Du X.Y."/>
            <person name="Qiu B.Y."/>
            <person name="Chen P.T."/>
            <person name="Zhang W."/>
            <person name="Slipinski A."/>
            <person name="Escalona H.E."/>
            <person name="Waterhouse R.M."/>
            <person name="Zwick A."/>
            <person name="Pang H."/>
        </authorList>
    </citation>
    <scope>NUCLEOTIDE SEQUENCE [LARGE SCALE GENOMIC DNA]</scope>
    <source>
        <strain evidence="2">SYSU2018</strain>
    </source>
</reference>
<gene>
    <name evidence="2" type="ORF">HHI36_024190</name>
</gene>
<sequence length="123" mass="14472">MKALNDINNQLNIKTKTMAVLSQEENLQKLKLLVAKISSRLVDLSRQWKEVQEPLLEEYNTLQSSLSEKESILQEEGNKLKIAIFNYEELFNELKNKVELEKNWWKNIDNVQKILIGQLTQRT</sequence>
<evidence type="ECO:0000313" key="2">
    <source>
        <dbReference type="EMBL" id="KAL3276291.1"/>
    </source>
</evidence>